<gene>
    <name evidence="1" type="ORF">LTS18_014194</name>
</gene>
<keyword evidence="2" id="KW-1185">Reference proteome</keyword>
<evidence type="ECO:0000313" key="2">
    <source>
        <dbReference type="Proteomes" id="UP001186974"/>
    </source>
</evidence>
<reference evidence="1" key="1">
    <citation type="submission" date="2024-09" db="EMBL/GenBank/DDBJ databases">
        <title>Black Yeasts Isolated from many extreme environments.</title>
        <authorList>
            <person name="Coleine C."/>
            <person name="Stajich J.E."/>
            <person name="Selbmann L."/>
        </authorList>
    </citation>
    <scope>NUCLEOTIDE SEQUENCE</scope>
    <source>
        <strain evidence="1">CCFEE 5737</strain>
    </source>
</reference>
<dbReference type="Proteomes" id="UP001186974">
    <property type="component" value="Unassembled WGS sequence"/>
</dbReference>
<comment type="caution">
    <text evidence="1">The sequence shown here is derived from an EMBL/GenBank/DDBJ whole genome shotgun (WGS) entry which is preliminary data.</text>
</comment>
<proteinExistence type="predicted"/>
<dbReference type="EMBL" id="JAWDJW010006338">
    <property type="protein sequence ID" value="KAK3065350.1"/>
    <property type="molecule type" value="Genomic_DNA"/>
</dbReference>
<protein>
    <submittedName>
        <fullName evidence="1">Uncharacterized protein</fullName>
    </submittedName>
</protein>
<evidence type="ECO:0000313" key="1">
    <source>
        <dbReference type="EMBL" id="KAK3065350.1"/>
    </source>
</evidence>
<name>A0ACC3DD64_9PEZI</name>
<accession>A0ACC3DD64</accession>
<sequence length="850" mass="95318">MADITFDAANMGGDVDFADFATSGLNLNGPSPVELPEVQASMTVEPTITWPRSGSDPALFAVPGNMSNDMSLPDWNADLNSILTIDPHFQRGPMPIEPIFTQNPQQAPIANMGFNNVSGVQYQNPPYQASQFSQQTFSQYAPRQSQHCDAGFCPDMFSIEGTQPVNGGQTLPLQGLPAQVPPRARHDSWADEVEEEDANSNPSSPPITRRRLSSQQSNNSDQNRGRLINDFKPEKPVVPKAKPFVRINNTTQGKTSRSGKLNQYDPKAVYKREAPHPLLALVPFAQYHGLDIGTTGADGNKPWWRSPRTGQVFHYTEHCELSEETYNVAQIQDYIKNHINNRELGFALRLYIQRCPADSARRYETATSSSCRFKDCPARKYGFNGTIQVGHFRVAFEERRFKYGEGKGSNVEYDPFHVAGYAHLYCMERFLDWEYICKKFDVRVEDRHCTNEPRGRFAAALLGSPPEAQVAEQFLKVAKRDLKEPGKFREKYPRYPMHAQYNRARGEIKPHGSTLNYMMQEAKANNRSRGVQDVFEARSSATQMSRTLGDIEIMYKLKDEERRRGKQSKGSKRTATKANKRRRSSDSSIEEIRPPTKRGRKPRQDSDIDDRPKARPRARQPKTKPQPIDSDTEMDMESPLSSVPPSPSPSPPPIRHTRSKVQPQRRNYAEEDPVTDDETDDSYSPPVVPETPARQPCARVSFAGYDADEDVSPKSSLPVKMFSSNHVSFTSGAKQPPKPRVEVSIPAQGKQKQYTAQELDAVTFGTPAQSRASSAAIGTPRSISAITRDEERHVKNWTPSSLFGEDDEEEDAEGEEDGDAEVPPGRQIVDYASDGEPIYDCIVVKRPQDL</sequence>
<organism evidence="1 2">
    <name type="scientific">Coniosporium uncinatum</name>
    <dbReference type="NCBI Taxonomy" id="93489"/>
    <lineage>
        <taxon>Eukaryota</taxon>
        <taxon>Fungi</taxon>
        <taxon>Dikarya</taxon>
        <taxon>Ascomycota</taxon>
        <taxon>Pezizomycotina</taxon>
        <taxon>Dothideomycetes</taxon>
        <taxon>Dothideomycetes incertae sedis</taxon>
        <taxon>Coniosporium</taxon>
    </lineage>
</organism>